<feature type="transmembrane region" description="Helical" evidence="6">
    <location>
        <begin position="327"/>
        <end position="344"/>
    </location>
</feature>
<dbReference type="EMBL" id="JARKIF010000028">
    <property type="protein sequence ID" value="KAJ7613541.1"/>
    <property type="molecule type" value="Genomic_DNA"/>
</dbReference>
<evidence type="ECO:0000256" key="3">
    <source>
        <dbReference type="ARBA" id="ARBA00022692"/>
    </source>
</evidence>
<dbReference type="Proteomes" id="UP001221142">
    <property type="component" value="Unassembled WGS sequence"/>
</dbReference>
<gene>
    <name evidence="7" type="ORF">FB45DRAFT_938648</name>
</gene>
<feature type="transmembrane region" description="Helical" evidence="6">
    <location>
        <begin position="150"/>
        <end position="173"/>
    </location>
</feature>
<dbReference type="InterPro" id="IPR050367">
    <property type="entry name" value="APC_superfamily"/>
</dbReference>
<dbReference type="GO" id="GO:0005886">
    <property type="term" value="C:plasma membrane"/>
    <property type="evidence" value="ECO:0007669"/>
    <property type="project" value="UniProtKB-SubCell"/>
</dbReference>
<comment type="subcellular location">
    <subcellularLocation>
        <location evidence="1">Cell membrane</location>
        <topology evidence="1">Multi-pass membrane protein</topology>
    </subcellularLocation>
</comment>
<feature type="transmembrane region" description="Helical" evidence="6">
    <location>
        <begin position="238"/>
        <end position="256"/>
    </location>
</feature>
<keyword evidence="2" id="KW-1003">Cell membrane</keyword>
<proteinExistence type="predicted"/>
<evidence type="ECO:0000256" key="6">
    <source>
        <dbReference type="SAM" id="Phobius"/>
    </source>
</evidence>
<dbReference type="Pfam" id="PF13520">
    <property type="entry name" value="AA_permease_2"/>
    <property type="match status" value="1"/>
</dbReference>
<keyword evidence="4 6" id="KW-1133">Transmembrane helix</keyword>
<protein>
    <submittedName>
        <fullName evidence="7">AAAP amino acid permease</fullName>
    </submittedName>
</protein>
<feature type="transmembrane region" description="Helical" evidence="6">
    <location>
        <begin position="301"/>
        <end position="321"/>
    </location>
</feature>
<feature type="transmembrane region" description="Helical" evidence="6">
    <location>
        <begin position="63"/>
        <end position="88"/>
    </location>
</feature>
<evidence type="ECO:0000256" key="4">
    <source>
        <dbReference type="ARBA" id="ARBA00022989"/>
    </source>
</evidence>
<keyword evidence="5 6" id="KW-0472">Membrane</keyword>
<evidence type="ECO:0000313" key="7">
    <source>
        <dbReference type="EMBL" id="KAJ7613541.1"/>
    </source>
</evidence>
<keyword evidence="3 6" id="KW-0812">Transmembrane</keyword>
<evidence type="ECO:0000256" key="5">
    <source>
        <dbReference type="ARBA" id="ARBA00023136"/>
    </source>
</evidence>
<comment type="caution">
    <text evidence="7">The sequence shown here is derived from an EMBL/GenBank/DDBJ whole genome shotgun (WGS) entry which is preliminary data.</text>
</comment>
<evidence type="ECO:0000256" key="1">
    <source>
        <dbReference type="ARBA" id="ARBA00004651"/>
    </source>
</evidence>
<dbReference type="Gene3D" id="1.20.1740.10">
    <property type="entry name" value="Amino acid/polyamine transporter I"/>
    <property type="match status" value="1"/>
</dbReference>
<dbReference type="InterPro" id="IPR002293">
    <property type="entry name" value="AA/rel_permease1"/>
</dbReference>
<dbReference type="PANTHER" id="PTHR42770">
    <property type="entry name" value="AMINO ACID TRANSPORTER-RELATED"/>
    <property type="match status" value="1"/>
</dbReference>
<sequence length="503" mass="55169">MKLTPADLLLDFTASSVVSAATAASYLDGEVDLPFPPFVAAAFIVATFALISLSGLKESARLAFVVLSLHGVTMLILSIFAAIQWGQIGNEQLRQNWHLGSTASPSFILRQLFYGFCLGMLGLTGIECTPSCIGRIKPGHFPLVLRNLHLPAIVLNTVMSVLLIAVVPLPVLLDGANVLSVLAQCAGEWLRRLVVADAIIVLCGGVLIGILGVCELLKKLAHDRVVPEIFLHPMPVTGAPYVCVLFFMLCNVVMYGSSGGSLTVVSNMFSLVWLTVMVLFPVTLLQLRFNRGRLPRDTRTPLSTILLSLVVSAVVFAGNVVIEPSTVGYFAAYLIAVLSVFWGTQHQVQLLGIVYWVYDQYPTLHRWDASKTWGKWLVRLMARLKRQPICILVKTDEINHLLHMILYVRENEETSCIKMVHFCGEEEDGKGIPSELEANAKILDEAFPEITIDLIIVQDTFTPANVASLARRLQIPTGLMFVSCPGPRSRYPVAEFGTRVISL</sequence>
<evidence type="ECO:0000256" key="2">
    <source>
        <dbReference type="ARBA" id="ARBA00022475"/>
    </source>
</evidence>
<feature type="transmembrane region" description="Helical" evidence="6">
    <location>
        <begin position="268"/>
        <end position="289"/>
    </location>
</feature>
<name>A0AAD7B972_9AGAR</name>
<organism evidence="7 8">
    <name type="scientific">Roridomyces roridus</name>
    <dbReference type="NCBI Taxonomy" id="1738132"/>
    <lineage>
        <taxon>Eukaryota</taxon>
        <taxon>Fungi</taxon>
        <taxon>Dikarya</taxon>
        <taxon>Basidiomycota</taxon>
        <taxon>Agaricomycotina</taxon>
        <taxon>Agaricomycetes</taxon>
        <taxon>Agaricomycetidae</taxon>
        <taxon>Agaricales</taxon>
        <taxon>Marasmiineae</taxon>
        <taxon>Mycenaceae</taxon>
        <taxon>Roridomyces</taxon>
    </lineage>
</organism>
<evidence type="ECO:0000313" key="8">
    <source>
        <dbReference type="Proteomes" id="UP001221142"/>
    </source>
</evidence>
<accession>A0AAD7B972</accession>
<feature type="transmembrane region" description="Helical" evidence="6">
    <location>
        <begin position="193"/>
        <end position="217"/>
    </location>
</feature>
<dbReference type="PANTHER" id="PTHR42770:SF7">
    <property type="entry name" value="MEMBRANE PROTEIN"/>
    <property type="match status" value="1"/>
</dbReference>
<keyword evidence="8" id="KW-1185">Reference proteome</keyword>
<feature type="transmembrane region" description="Helical" evidence="6">
    <location>
        <begin position="33"/>
        <end position="51"/>
    </location>
</feature>
<dbReference type="GO" id="GO:0022857">
    <property type="term" value="F:transmembrane transporter activity"/>
    <property type="evidence" value="ECO:0007669"/>
    <property type="project" value="InterPro"/>
</dbReference>
<dbReference type="AlphaFoldDB" id="A0AAD7B972"/>
<reference evidence="7" key="1">
    <citation type="submission" date="2023-03" db="EMBL/GenBank/DDBJ databases">
        <title>Massive genome expansion in bonnet fungi (Mycena s.s.) driven by repeated elements and novel gene families across ecological guilds.</title>
        <authorList>
            <consortium name="Lawrence Berkeley National Laboratory"/>
            <person name="Harder C.B."/>
            <person name="Miyauchi S."/>
            <person name="Viragh M."/>
            <person name="Kuo A."/>
            <person name="Thoen E."/>
            <person name="Andreopoulos B."/>
            <person name="Lu D."/>
            <person name="Skrede I."/>
            <person name="Drula E."/>
            <person name="Henrissat B."/>
            <person name="Morin E."/>
            <person name="Kohler A."/>
            <person name="Barry K."/>
            <person name="LaButti K."/>
            <person name="Morin E."/>
            <person name="Salamov A."/>
            <person name="Lipzen A."/>
            <person name="Mereny Z."/>
            <person name="Hegedus B."/>
            <person name="Baldrian P."/>
            <person name="Stursova M."/>
            <person name="Weitz H."/>
            <person name="Taylor A."/>
            <person name="Grigoriev I.V."/>
            <person name="Nagy L.G."/>
            <person name="Martin F."/>
            <person name="Kauserud H."/>
        </authorList>
    </citation>
    <scope>NUCLEOTIDE SEQUENCE</scope>
    <source>
        <strain evidence="7">9284</strain>
    </source>
</reference>